<dbReference type="InterPro" id="IPR015879">
    <property type="entry name" value="Ring_hydroxy_dOase_asu_C_dom"/>
</dbReference>
<reference evidence="8 9" key="1">
    <citation type="submission" date="2022-06" db="EMBL/GenBank/DDBJ databases">
        <title>Mycolicibacterium sp. CAU 1645 isolated from seawater.</title>
        <authorList>
            <person name="Kim W."/>
        </authorList>
    </citation>
    <scope>NUCLEOTIDE SEQUENCE [LARGE SCALE GENOMIC DNA]</scope>
    <source>
        <strain evidence="8 9">CAU 1645</strain>
    </source>
</reference>
<comment type="caution">
    <text evidence="8">The sequence shown here is derived from an EMBL/GenBank/DDBJ whole genome shotgun (WGS) entry which is preliminary data.</text>
</comment>
<dbReference type="InterPro" id="IPR036922">
    <property type="entry name" value="Rieske_2Fe-2S_sf"/>
</dbReference>
<proteinExistence type="predicted"/>
<dbReference type="RefSeq" id="WP_255059197.1">
    <property type="nucleotide sequence ID" value="NZ_JANDBD010000003.1"/>
</dbReference>
<feature type="domain" description="Rieske" evidence="7">
    <location>
        <begin position="51"/>
        <end position="160"/>
    </location>
</feature>
<gene>
    <name evidence="8" type="ORF">NM203_07450</name>
</gene>
<keyword evidence="3" id="KW-0479">Metal-binding</keyword>
<dbReference type="Pfam" id="PF00355">
    <property type="entry name" value="Rieske"/>
    <property type="match status" value="1"/>
</dbReference>
<sequence length="383" mass="41805">MFKQQHGPAPVPADELAAALAPFGRSRMLPRVAYTDEAVFEWEQANIFSGWICVGHASDLVGAGAQKAVGSGANGVLLVRGEDSQVRAFANTCRHRGHELLACGATTKRRTIVCPYHSWAYRLDGQVRNAPGFSDDDGFDAGEFGLTPLRITDWHGWLFVDSSGEGGEFDSHVAGLEDVVGPYRPEDLTVVARHSYELATNWKIIAENYQECYHCSTIHPELSRISPPTSGENLDLEGTWMGGWMSIIEGADTMSLSGASGGVAITGLSEHELRSVMYLVGYPNLLVSLHPDYVMTHLMTPLAADRTHVECAWAFPEEVAAQPDFDPSYAVDFWDLTNRQDWAACESVQRGLSSPHAKPGPLAPDEDGVYQFVTRVATAYRGC</sequence>
<keyword evidence="6" id="KW-0411">Iron-sulfur</keyword>
<dbReference type="Gene3D" id="2.102.10.10">
    <property type="entry name" value="Rieske [2Fe-2S] iron-sulphur domain"/>
    <property type="match status" value="1"/>
</dbReference>
<evidence type="ECO:0000256" key="3">
    <source>
        <dbReference type="ARBA" id="ARBA00022723"/>
    </source>
</evidence>
<evidence type="ECO:0000259" key="7">
    <source>
        <dbReference type="PROSITE" id="PS51296"/>
    </source>
</evidence>
<keyword evidence="9" id="KW-1185">Reference proteome</keyword>
<dbReference type="InterPro" id="IPR001663">
    <property type="entry name" value="Rng_hydr_dOase-A"/>
</dbReference>
<organism evidence="8 9">
    <name type="scientific">Mycolicibacterium arenosum</name>
    <dbReference type="NCBI Taxonomy" id="2952157"/>
    <lineage>
        <taxon>Bacteria</taxon>
        <taxon>Bacillati</taxon>
        <taxon>Actinomycetota</taxon>
        <taxon>Actinomycetes</taxon>
        <taxon>Mycobacteriales</taxon>
        <taxon>Mycobacteriaceae</taxon>
        <taxon>Mycolicibacterium</taxon>
    </lineage>
</organism>
<dbReference type="PRINTS" id="PR00090">
    <property type="entry name" value="RNGDIOXGNASE"/>
</dbReference>
<dbReference type="PROSITE" id="PS51296">
    <property type="entry name" value="RIESKE"/>
    <property type="match status" value="1"/>
</dbReference>
<dbReference type="CDD" id="cd08884">
    <property type="entry name" value="RHO_alpha_C_GbcA-like"/>
    <property type="match status" value="1"/>
</dbReference>
<keyword evidence="5" id="KW-0408">Iron</keyword>
<dbReference type="PANTHER" id="PTHR43756">
    <property type="entry name" value="CHOLINE MONOOXYGENASE, CHLOROPLASTIC"/>
    <property type="match status" value="1"/>
</dbReference>
<dbReference type="Pfam" id="PF00848">
    <property type="entry name" value="Ring_hydroxyl_A"/>
    <property type="match status" value="1"/>
</dbReference>
<evidence type="ECO:0000256" key="5">
    <source>
        <dbReference type="ARBA" id="ARBA00023004"/>
    </source>
</evidence>
<protein>
    <submittedName>
        <fullName evidence="8">Aromatic ring-hydroxylating dioxygenase subunit alpha</fullName>
    </submittedName>
</protein>
<dbReference type="InterPro" id="IPR017941">
    <property type="entry name" value="Rieske_2Fe-2S"/>
</dbReference>
<evidence type="ECO:0000256" key="6">
    <source>
        <dbReference type="ARBA" id="ARBA00023014"/>
    </source>
</evidence>
<evidence type="ECO:0000313" key="9">
    <source>
        <dbReference type="Proteomes" id="UP001651690"/>
    </source>
</evidence>
<dbReference type="CDD" id="cd03469">
    <property type="entry name" value="Rieske_RO_Alpha_N"/>
    <property type="match status" value="1"/>
</dbReference>
<evidence type="ECO:0000256" key="1">
    <source>
        <dbReference type="ARBA" id="ARBA00001962"/>
    </source>
</evidence>
<accession>A0ABT1LYP1</accession>
<dbReference type="PANTHER" id="PTHR43756:SF5">
    <property type="entry name" value="CHOLINE MONOOXYGENASE, CHLOROPLASTIC"/>
    <property type="match status" value="1"/>
</dbReference>
<evidence type="ECO:0000256" key="4">
    <source>
        <dbReference type="ARBA" id="ARBA00023002"/>
    </source>
</evidence>
<name>A0ABT1LYP1_9MYCO</name>
<dbReference type="Proteomes" id="UP001651690">
    <property type="component" value="Unassembled WGS sequence"/>
</dbReference>
<evidence type="ECO:0000313" key="8">
    <source>
        <dbReference type="EMBL" id="MCP9272018.1"/>
    </source>
</evidence>
<keyword evidence="4" id="KW-0560">Oxidoreductase</keyword>
<dbReference type="GO" id="GO:0051213">
    <property type="term" value="F:dioxygenase activity"/>
    <property type="evidence" value="ECO:0007669"/>
    <property type="project" value="UniProtKB-KW"/>
</dbReference>
<keyword evidence="8" id="KW-0223">Dioxygenase</keyword>
<dbReference type="Gene3D" id="3.90.380.10">
    <property type="entry name" value="Naphthalene 1,2-dioxygenase Alpha Subunit, Chain A, domain 1"/>
    <property type="match status" value="1"/>
</dbReference>
<dbReference type="SUPFAM" id="SSF55961">
    <property type="entry name" value="Bet v1-like"/>
    <property type="match status" value="1"/>
</dbReference>
<dbReference type="EMBL" id="JANDBD010000003">
    <property type="protein sequence ID" value="MCP9272018.1"/>
    <property type="molecule type" value="Genomic_DNA"/>
</dbReference>
<comment type="cofactor">
    <cofactor evidence="1">
        <name>Fe cation</name>
        <dbReference type="ChEBI" id="CHEBI:24875"/>
    </cofactor>
</comment>
<keyword evidence="2" id="KW-0001">2Fe-2S</keyword>
<evidence type="ECO:0000256" key="2">
    <source>
        <dbReference type="ARBA" id="ARBA00022714"/>
    </source>
</evidence>
<dbReference type="SUPFAM" id="SSF50022">
    <property type="entry name" value="ISP domain"/>
    <property type="match status" value="1"/>
</dbReference>